<dbReference type="Gene3D" id="4.10.830.40">
    <property type="match status" value="1"/>
</dbReference>
<feature type="region of interest" description="Disordered" evidence="1">
    <location>
        <begin position="401"/>
        <end position="431"/>
    </location>
</feature>
<comment type="caution">
    <text evidence="2">The sequence shown here is derived from an EMBL/GenBank/DDBJ whole genome shotgun (WGS) entry which is preliminary data.</text>
</comment>
<gene>
    <name evidence="2" type="ORF">OFUS_LOCUS8684</name>
</gene>
<feature type="compositionally biased region" description="Polar residues" evidence="1">
    <location>
        <begin position="455"/>
        <end position="478"/>
    </location>
</feature>
<feature type="compositionally biased region" description="Polar residues" evidence="1">
    <location>
        <begin position="553"/>
        <end position="565"/>
    </location>
</feature>
<dbReference type="PANTHER" id="PTHR28634:SF1">
    <property type="entry name" value="ZINC FINGER B-BOX DOMAIN-CONTAINING PROTEIN 1"/>
    <property type="match status" value="1"/>
</dbReference>
<keyword evidence="3" id="KW-1185">Reference proteome</keyword>
<feature type="region of interest" description="Disordered" evidence="1">
    <location>
        <begin position="283"/>
        <end position="308"/>
    </location>
</feature>
<feature type="region of interest" description="Disordered" evidence="1">
    <location>
        <begin position="53"/>
        <end position="75"/>
    </location>
</feature>
<name>A0A8J1UUT7_OWEFU</name>
<protein>
    <submittedName>
        <fullName evidence="2">Uncharacterized protein</fullName>
    </submittedName>
</protein>
<organism evidence="2 3">
    <name type="scientific">Owenia fusiformis</name>
    <name type="common">Polychaete worm</name>
    <dbReference type="NCBI Taxonomy" id="6347"/>
    <lineage>
        <taxon>Eukaryota</taxon>
        <taxon>Metazoa</taxon>
        <taxon>Spiralia</taxon>
        <taxon>Lophotrochozoa</taxon>
        <taxon>Annelida</taxon>
        <taxon>Polychaeta</taxon>
        <taxon>Sedentaria</taxon>
        <taxon>Canalipalpata</taxon>
        <taxon>Sabellida</taxon>
        <taxon>Oweniida</taxon>
        <taxon>Oweniidae</taxon>
        <taxon>Owenia</taxon>
    </lineage>
</organism>
<dbReference type="OrthoDB" id="6226111at2759"/>
<feature type="region of interest" description="Disordered" evidence="1">
    <location>
        <begin position="112"/>
        <end position="147"/>
    </location>
</feature>
<feature type="compositionally biased region" description="Basic and acidic residues" evidence="1">
    <location>
        <begin position="589"/>
        <end position="603"/>
    </location>
</feature>
<dbReference type="Proteomes" id="UP000749559">
    <property type="component" value="Unassembled WGS sequence"/>
</dbReference>
<proteinExistence type="predicted"/>
<feature type="region of interest" description="Disordered" evidence="1">
    <location>
        <begin position="214"/>
        <end position="249"/>
    </location>
</feature>
<feature type="compositionally biased region" description="Polar residues" evidence="1">
    <location>
        <begin position="528"/>
        <end position="543"/>
    </location>
</feature>
<feature type="region of interest" description="Disordered" evidence="1">
    <location>
        <begin position="778"/>
        <end position="850"/>
    </location>
</feature>
<feature type="compositionally biased region" description="Gly residues" evidence="1">
    <location>
        <begin position="238"/>
        <end position="249"/>
    </location>
</feature>
<feature type="compositionally biased region" description="Low complexity" evidence="1">
    <location>
        <begin position="604"/>
        <end position="620"/>
    </location>
</feature>
<dbReference type="EMBL" id="CAIIXF020000004">
    <property type="protein sequence ID" value="CAH1782211.1"/>
    <property type="molecule type" value="Genomic_DNA"/>
</dbReference>
<dbReference type="PROSITE" id="PS50119">
    <property type="entry name" value="ZF_BBOX"/>
    <property type="match status" value="1"/>
</dbReference>
<evidence type="ECO:0000313" key="2">
    <source>
        <dbReference type="EMBL" id="CAH1782211.1"/>
    </source>
</evidence>
<feature type="compositionally biased region" description="Basic and acidic residues" evidence="1">
    <location>
        <begin position="508"/>
        <end position="524"/>
    </location>
</feature>
<dbReference type="PANTHER" id="PTHR28634">
    <property type="entry name" value="ZINC FINGER B-BOX DOMAIN-CONTAINING PROTEIN 1"/>
    <property type="match status" value="1"/>
</dbReference>
<feature type="compositionally biased region" description="Basic and acidic residues" evidence="1">
    <location>
        <begin position="834"/>
        <end position="844"/>
    </location>
</feature>
<dbReference type="AlphaFoldDB" id="A0A8J1UUT7"/>
<feature type="compositionally biased region" description="Polar residues" evidence="1">
    <location>
        <begin position="342"/>
        <end position="382"/>
    </location>
</feature>
<dbReference type="InterPro" id="IPR000315">
    <property type="entry name" value="Znf_B-box"/>
</dbReference>
<dbReference type="CDD" id="cd19818">
    <property type="entry name" value="Bbox1_ZBBX"/>
    <property type="match status" value="1"/>
</dbReference>
<accession>A0A8J1UUT7</accession>
<dbReference type="InterPro" id="IPR037688">
    <property type="entry name" value="ZBBX"/>
</dbReference>
<feature type="compositionally biased region" description="Polar residues" evidence="1">
    <location>
        <begin position="414"/>
        <end position="423"/>
    </location>
</feature>
<evidence type="ECO:0000313" key="3">
    <source>
        <dbReference type="Proteomes" id="UP000749559"/>
    </source>
</evidence>
<feature type="compositionally biased region" description="Basic and acidic residues" evidence="1">
    <location>
        <begin position="53"/>
        <end position="65"/>
    </location>
</feature>
<feature type="region of interest" description="Disordered" evidence="1">
    <location>
        <begin position="452"/>
        <end position="636"/>
    </location>
</feature>
<dbReference type="GO" id="GO:0008270">
    <property type="term" value="F:zinc ion binding"/>
    <property type="evidence" value="ECO:0007669"/>
    <property type="project" value="InterPro"/>
</dbReference>
<reference evidence="2" key="1">
    <citation type="submission" date="2022-03" db="EMBL/GenBank/DDBJ databases">
        <authorList>
            <person name="Martin C."/>
        </authorList>
    </citation>
    <scope>NUCLEOTIDE SEQUENCE</scope>
</reference>
<feature type="compositionally biased region" description="Basic residues" evidence="1">
    <location>
        <begin position="621"/>
        <end position="636"/>
    </location>
</feature>
<evidence type="ECO:0000256" key="1">
    <source>
        <dbReference type="SAM" id="MobiDB-lite"/>
    </source>
</evidence>
<feature type="region of interest" description="Disordered" evidence="1">
    <location>
        <begin position="334"/>
        <end position="382"/>
    </location>
</feature>
<sequence>MSGFTGSTNKEDVSIKLKAMNDYKNLRNAKQTTTKLGSETKQMELRLQELKLAMGREKEQREREGGGFWKSGKEGALSSHAKDVLNAKVVRSPDKPRDKKTRKIKVLKDEPIVKPERSKQPGTMGHIAQQSVPSKDNKPKGPKCGQCEQRGAAVSCVECGEDYCAMCFASFHLKGALRKHRSMPLRVTPKIQSTLPMPRLATPSNVNESVDLQPYMNNQHGRNRDSPIGASQSYDSQLGGGATSEDGAMGGAMSGGGALLGGGVYDEQAAQMEFQAALADWRAGKQPVNQQEQEKQPESTSMKPFDGPSLLDGTYDEAAAASSFKDAVKQWRKGEDADDGKTTGSVVTKNTNNTARGVSPVKTPTVQFDEGTSTQDSQNSQGIDVTFHSTTSYAEKLMLKRHRRTDLPSPRSLEGSTSPQSSIYVKEPSDLEEFQLDAGDHLNFGELIAVVRPPSNMSQRSNEYKPSSPSITEVQNTVGGLEETMSYQVEDPDFGVIQTTSAGKHIPNKKDETRPRSHKSETPKSKLFTKTDQSLKNNNPQNSKAKDSKQLTKNEQNSKLTNEVNNKAKDAKPGQIKHTTKAVPHPVKGRVEESNKSVEESSKVRANSRSGSRAKSASKSARPKSTRPGSRAKSRAYSRVEMFGEGILTKAPSEHLKIVAGLSSHVDKVKYDNGLNELFKIGVSPGQQEERVVIPTADKNKKKDEKISYKLYQMSPKSWRPDSSLGENVTDDNISDILDSVAMATRMMTPVDQVQNDEIRSASTISFSLGGVETGKASLGGKQDTFIAPSKDSTNQVKRDEGPSTKRPKSSQGEHRPDSRAIVVDGDDLTSYDGMKEADEGSEKADEDETLHQLQWELTSETGHNETGKTSRLSVLELEGDSGEELTEDELRGRLTSLSCHGDDGIDISNQLREEELMGDFEEMEALIMEEDDQDDVKQLQ</sequence>